<dbReference type="OrthoDB" id="580957at2"/>
<proteinExistence type="predicted"/>
<feature type="repeat" description="WD" evidence="3">
    <location>
        <begin position="1123"/>
        <end position="1153"/>
    </location>
</feature>
<evidence type="ECO:0000313" key="4">
    <source>
        <dbReference type="EMBL" id="KAF3887033.1"/>
    </source>
</evidence>
<protein>
    <recommendedName>
        <fullName evidence="7">WD40 repeat-containing protein</fullName>
    </recommendedName>
</protein>
<dbReference type="Gene3D" id="2.130.10.10">
    <property type="entry name" value="YVTN repeat-like/Quinoprotein amine dehydrogenase"/>
    <property type="match status" value="4"/>
</dbReference>
<dbReference type="PROSITE" id="PS50082">
    <property type="entry name" value="WD_REPEATS_2"/>
    <property type="match status" value="8"/>
</dbReference>
<dbReference type="InterPro" id="IPR020472">
    <property type="entry name" value="WD40_PAC1"/>
</dbReference>
<feature type="repeat" description="WD" evidence="3">
    <location>
        <begin position="881"/>
        <end position="910"/>
    </location>
</feature>
<dbReference type="Pfam" id="PF07676">
    <property type="entry name" value="PD40"/>
    <property type="match status" value="1"/>
</dbReference>
<feature type="repeat" description="WD" evidence="3">
    <location>
        <begin position="1152"/>
        <end position="1193"/>
    </location>
</feature>
<dbReference type="PANTHER" id="PTHR22847:SF637">
    <property type="entry name" value="WD REPEAT DOMAIN 5B"/>
    <property type="match status" value="1"/>
</dbReference>
<dbReference type="InterPro" id="IPR019775">
    <property type="entry name" value="WD40_repeat_CS"/>
</dbReference>
<dbReference type="InterPro" id="IPR011659">
    <property type="entry name" value="WD40"/>
</dbReference>
<evidence type="ECO:0000313" key="5">
    <source>
        <dbReference type="EMBL" id="KIE10988.1"/>
    </source>
</evidence>
<dbReference type="CDD" id="cd00200">
    <property type="entry name" value="WD40"/>
    <property type="match status" value="2"/>
</dbReference>
<feature type="repeat" description="WD" evidence="3">
    <location>
        <begin position="993"/>
        <end position="1025"/>
    </location>
</feature>
<keyword evidence="2" id="KW-0677">Repeat</keyword>
<evidence type="ECO:0000256" key="2">
    <source>
        <dbReference type="ARBA" id="ARBA00022737"/>
    </source>
</evidence>
<dbReference type="Proteomes" id="UP000029738">
    <property type="component" value="Unassembled WGS sequence"/>
</dbReference>
<evidence type="ECO:0008006" key="7">
    <source>
        <dbReference type="Google" id="ProtNLM"/>
    </source>
</evidence>
<feature type="repeat" description="WD" evidence="3">
    <location>
        <begin position="952"/>
        <end position="993"/>
    </location>
</feature>
<dbReference type="SUPFAM" id="SSF50978">
    <property type="entry name" value="WD40 repeat-like"/>
    <property type="match status" value="2"/>
</dbReference>
<dbReference type="InterPro" id="IPR036322">
    <property type="entry name" value="WD40_repeat_dom_sf"/>
</dbReference>
<dbReference type="Pfam" id="PF14516">
    <property type="entry name" value="AAA_35"/>
    <property type="match status" value="1"/>
</dbReference>
<evidence type="ECO:0000313" key="6">
    <source>
        <dbReference type="Proteomes" id="UP000029738"/>
    </source>
</evidence>
<comment type="caution">
    <text evidence="5">The sequence shown here is derived from an EMBL/GenBank/DDBJ whole genome shotgun (WGS) entry which is preliminary data.</text>
</comment>
<dbReference type="AlphaFoldDB" id="A0A0C1R5J1"/>
<dbReference type="RefSeq" id="WP_038083811.1">
    <property type="nucleotide sequence ID" value="NZ_JHEG04000001.1"/>
</dbReference>
<sequence>MKNNFSYKVGGSLTEDAPSYVVRQADSDLYNELKAGNFCYIFNSRQMGKTSLQVRTIKRLQAEGIACTTIDISGRGSKDINPEQWYAGIVYTLVANFEIANPSEFIRTWWRENCELSPIQRLDIFVETFLLEKIKSKIVIFIDEIDSILSLKFEKDDFFAWIRSCYEKRNLNSEFNRITFVLLGVATPSDLIADKVRTPFNIGRAIQLKGFQIHEIAPLASGLKGMENPQAILQEVLAWTGGQPLLTQKLCDLLVISHNYIHYDSLRAKGKITEAEWVENTVRKQIIENWESLDEPPHLKTIKDRILMSKHNTVALLGLYQQILQLGQIPASDSPEQIELRLSGLVVEQQGALRVYNRIYASVFDLNWVEKSLALFRPYAEALSAWFASSCQDNSRLLRGKALEDAKNWAANKSLNQQDYQFLTASQEFEKQEIATALAFQEEESRILARANETLTQAQHQAKRQIRIGGGVLICSLIGATIAFASGTHQLREAQEGTRLEHAGLVALQQFKTKQIESLVTAVDAGQRLKELVKDGRPLENYPATSPVFALQTILDNIREFKQFVAHKDFITNVNWSHDGKSIITTSADKTARIWNLSGKLMAELRGHKEQVNSADFSRDGKYILTTSVDKTARIWDTSGKQLAILKHQEYVTSASFSPDGKRVITTSDRLPTLGPDGKPLVNNSDDKIAHIWDLSGNLLLKLQHQDRVNSASFSPDGKYILTASDDKTARIWNMSGQLLVTLRGDTMAVKSAYWSPNGKYILTNSNDSYIWDVSGKQIARFPVSDRWKIMDAGFSPDSQRVFVSTPEKTIVWDLSGRLIREIKNEKALNVDAGFSPDGKRLFTTDDTIKVWDIRDEVVKGWDLSGNLLTELTGNQTRPRWSPDGKYIVTFGHDRIVRIWNLSDRIPVNKVTIKSKDAITGASWSPDGKYIVTPTWKSVLLWDKYGKQLARFQGHSGIVSSANFSPDGKLIVTASNDKTARVWNTSGKQLLLLAGHDKELEFAAFSPNGKYILTTTTDRKTKIWSKDGKLLTTFPARGVAWSLNSKYIMAMFDYDGKNYSSLWNIAGEKIVEFPESENSYLGAQFSQDGERIVTTDGNIAKIWNTSGQKLSEFKANQNIYNPSFSPDGKLIITTSPDNRVIIWNTSGRPLVEIPHQDVVTDAKFSPDGKRIATASNDKTFRVWDISGKQLAQFQYSSMFTSAASFSPDGKYILTQVASQSPHGNEVLIWHIDELDGLLVRGCNWLKDYTKLNKECDRW</sequence>
<organism evidence="5">
    <name type="scientific">Tolypothrix bouteillei VB521301</name>
    <dbReference type="NCBI Taxonomy" id="1479485"/>
    <lineage>
        <taxon>Bacteria</taxon>
        <taxon>Bacillati</taxon>
        <taxon>Cyanobacteriota</taxon>
        <taxon>Cyanophyceae</taxon>
        <taxon>Nostocales</taxon>
        <taxon>Tolypothrichaceae</taxon>
        <taxon>Tolypothrix</taxon>
    </lineage>
</organism>
<dbReference type="PROSITE" id="PS50294">
    <property type="entry name" value="WD_REPEATS_REGION"/>
    <property type="match status" value="6"/>
</dbReference>
<dbReference type="PROSITE" id="PS00678">
    <property type="entry name" value="WD_REPEATS_1"/>
    <property type="match status" value="2"/>
</dbReference>
<gene>
    <name evidence="5" type="ORF">DA73_0221405</name>
    <name evidence="4" type="ORF">DA73_0400017225</name>
</gene>
<dbReference type="InterPro" id="IPR001680">
    <property type="entry name" value="WD40_rpt"/>
</dbReference>
<dbReference type="EMBL" id="JHEG04000001">
    <property type="protein sequence ID" value="KAF3887033.1"/>
    <property type="molecule type" value="Genomic_DNA"/>
</dbReference>
<reference evidence="4" key="2">
    <citation type="submission" date="2019-11" db="EMBL/GenBank/DDBJ databases">
        <title>Improved Assembly of Tolypothrix boutellei genome.</title>
        <authorList>
            <person name="Sarangi A.N."/>
            <person name="Mukherjee M."/>
            <person name="Ghosh S."/>
            <person name="Singh D."/>
            <person name="Das A."/>
            <person name="Kant S."/>
            <person name="Prusty A."/>
            <person name="Tripathy S."/>
        </authorList>
    </citation>
    <scope>NUCLEOTIDE SEQUENCE</scope>
    <source>
        <strain evidence="4">VB521301</strain>
    </source>
</reference>
<dbReference type="STRING" id="1479485.DA73_0221405"/>
<dbReference type="PANTHER" id="PTHR22847">
    <property type="entry name" value="WD40 REPEAT PROTEIN"/>
    <property type="match status" value="1"/>
</dbReference>
<dbReference type="InterPro" id="IPR015943">
    <property type="entry name" value="WD40/YVTN_repeat-like_dom_sf"/>
</dbReference>
<feature type="repeat" description="WD" evidence="3">
    <location>
        <begin position="564"/>
        <end position="598"/>
    </location>
</feature>
<dbReference type="EMBL" id="JHEG02000048">
    <property type="protein sequence ID" value="KIE10988.1"/>
    <property type="molecule type" value="Genomic_DNA"/>
</dbReference>
<keyword evidence="1 3" id="KW-0853">WD repeat</keyword>
<keyword evidence="6" id="KW-1185">Reference proteome</keyword>
<evidence type="ECO:0000256" key="1">
    <source>
        <dbReference type="ARBA" id="ARBA00022574"/>
    </source>
</evidence>
<dbReference type="SMART" id="SM00320">
    <property type="entry name" value="WD40"/>
    <property type="match status" value="15"/>
</dbReference>
<reference evidence="5" key="1">
    <citation type="journal article" date="2015" name="Genome Announc.">
        <title>Draft Genome Sequence of Tolypothrix boutellei Strain VB521301.</title>
        <authorList>
            <person name="Chandrababunaidu M.M."/>
            <person name="Singh D."/>
            <person name="Sen D."/>
            <person name="Bhan S."/>
            <person name="Das S."/>
            <person name="Gupta A."/>
            <person name="Adhikary S.P."/>
            <person name="Tripathy S."/>
        </authorList>
    </citation>
    <scope>NUCLEOTIDE SEQUENCE</scope>
    <source>
        <strain evidence="5">VB521301</strain>
    </source>
</reference>
<dbReference type="Pfam" id="PF00400">
    <property type="entry name" value="WD40"/>
    <property type="match status" value="11"/>
</dbReference>
<evidence type="ECO:0000256" key="3">
    <source>
        <dbReference type="PROSITE-ProRule" id="PRU00221"/>
    </source>
</evidence>
<dbReference type="SUPFAM" id="SSF52540">
    <property type="entry name" value="P-loop containing nucleoside triphosphate hydrolases"/>
    <property type="match status" value="1"/>
</dbReference>
<dbReference type="PRINTS" id="PR00320">
    <property type="entry name" value="GPROTEINBRPT"/>
</dbReference>
<dbReference type="Gene3D" id="3.40.50.300">
    <property type="entry name" value="P-loop containing nucleotide triphosphate hydrolases"/>
    <property type="match status" value="1"/>
</dbReference>
<feature type="repeat" description="WD" evidence="3">
    <location>
        <begin position="605"/>
        <end position="637"/>
    </location>
</feature>
<accession>A0A0C1R5J1</accession>
<feature type="repeat" description="WD" evidence="3">
    <location>
        <begin position="702"/>
        <end position="736"/>
    </location>
</feature>
<dbReference type="InterPro" id="IPR027417">
    <property type="entry name" value="P-loop_NTPase"/>
</dbReference>
<name>A0A0C1R5J1_9CYAN</name>